<dbReference type="InterPro" id="IPR048000">
    <property type="entry name" value="TnsA-like"/>
</dbReference>
<dbReference type="Proteomes" id="UP000537260">
    <property type="component" value="Unassembled WGS sequence"/>
</dbReference>
<gene>
    <name evidence="1" type="ORF">HNR05_002912</name>
</gene>
<organism evidence="1 2">
    <name type="scientific">Glaciibacter psychrotolerans</name>
    <dbReference type="NCBI Taxonomy" id="670054"/>
    <lineage>
        <taxon>Bacteria</taxon>
        <taxon>Bacillati</taxon>
        <taxon>Actinomycetota</taxon>
        <taxon>Actinomycetes</taxon>
        <taxon>Micrococcales</taxon>
        <taxon>Microbacteriaceae</taxon>
        <taxon>Glaciibacter</taxon>
    </lineage>
</organism>
<accession>A0A7Z0EGK7</accession>
<proteinExistence type="predicted"/>
<dbReference type="RefSeq" id="WP_179579768.1">
    <property type="nucleotide sequence ID" value="NZ_JACCFM010000001.1"/>
</dbReference>
<evidence type="ECO:0000313" key="2">
    <source>
        <dbReference type="Proteomes" id="UP000537260"/>
    </source>
</evidence>
<dbReference type="NCBIfam" id="NF033179">
    <property type="entry name" value="TnsA_like_Actin"/>
    <property type="match status" value="1"/>
</dbReference>
<dbReference type="AlphaFoldDB" id="A0A7Z0EGK7"/>
<keyword evidence="2" id="KW-1185">Reference proteome</keyword>
<sequence>MKLPNNAERVLALPATIRWIEPADTKRFEPVGPTLLDEELYLASEFRRGNRYKHMTNFHGLYYFSQTGRHVWHESLLEANTLRWLDMHADVTAIAAQPFELSFGDGTKHTPDYIALHADHQQVVYDTKPTKYIQSEKFQLQAAKTRAVCDLVGWRYEVYGSLDTQLEQNLAWVSAFKHPGYFPGNDAASSVVAALATPLPLIEAARASGLPTLAECRSALYNLIWVGLVSVDLTEPLSDSSIVERGRHAHA</sequence>
<comment type="caution">
    <text evidence="1">The sequence shown here is derived from an EMBL/GenBank/DDBJ whole genome shotgun (WGS) entry which is preliminary data.</text>
</comment>
<dbReference type="EMBL" id="JACCFM010000001">
    <property type="protein sequence ID" value="NYJ21121.1"/>
    <property type="molecule type" value="Genomic_DNA"/>
</dbReference>
<evidence type="ECO:0000313" key="1">
    <source>
        <dbReference type="EMBL" id="NYJ21121.1"/>
    </source>
</evidence>
<reference evidence="1 2" key="1">
    <citation type="submission" date="2020-07" db="EMBL/GenBank/DDBJ databases">
        <title>Sequencing the genomes of 1000 actinobacteria strains.</title>
        <authorList>
            <person name="Klenk H.-P."/>
        </authorList>
    </citation>
    <scope>NUCLEOTIDE SEQUENCE [LARGE SCALE GENOMIC DNA]</scope>
    <source>
        <strain evidence="1 2">LI1</strain>
    </source>
</reference>
<name>A0A7Z0EGK7_9MICO</name>
<evidence type="ECO:0008006" key="3">
    <source>
        <dbReference type="Google" id="ProtNLM"/>
    </source>
</evidence>
<protein>
    <recommendedName>
        <fullName evidence="3">TnsA-like heteromeric transposase endonuclease subunit</fullName>
    </recommendedName>
</protein>